<sequence length="410" mass="45230">MAALKYWIWLTTRRGITPLQTFQLLDRFGTPEAAYFADREEYRLWGLTEWQQRALLDKNLDGAERILADCDRLGIRILTIQDAEYPERLRQIENPPCVLYVKGKLFPFDELVTVGVVGSRRPTEYGKIMAGRLGMELARGGALVVSGIARGLDAAALRGALKGGGSVVSVLGGGTDVIYPPENRWLYEDVAAAGALISEYPPGTENKGEHFPVRNRIISGLSLGVAAVEATEHSGTLITMRLALDQGRDAFAVPGNADAPMSRGTNLLIQRGEAKLILSGWDILCEYEYLLPGRVSRPEPLPAQEEAARLEAPEAPAEPERPRTVTAETVDNPEKMAYITLQDQGGEFTDDERDILLALEGRALRTDDLVELTQIPARRVSSALTMLQIRGYVEEKAGRRFESTVILKRE</sequence>
<accession>A0ABV1EB31</accession>
<dbReference type="InterPro" id="IPR036388">
    <property type="entry name" value="WH-like_DNA-bd_sf"/>
</dbReference>
<gene>
    <name evidence="5" type="primary">dprA</name>
    <name evidence="5" type="ORF">WMO64_13600</name>
</gene>
<dbReference type="PANTHER" id="PTHR43022:SF1">
    <property type="entry name" value="PROTEIN SMF"/>
    <property type="match status" value="1"/>
</dbReference>
<comment type="caution">
    <text evidence="5">The sequence shown here is derived from an EMBL/GenBank/DDBJ whole genome shotgun (WGS) entry which is preliminary data.</text>
</comment>
<dbReference type="SUPFAM" id="SSF102405">
    <property type="entry name" value="MCP/YpsA-like"/>
    <property type="match status" value="1"/>
</dbReference>
<evidence type="ECO:0000313" key="5">
    <source>
        <dbReference type="EMBL" id="MEQ2444496.1"/>
    </source>
</evidence>
<dbReference type="InterPro" id="IPR041614">
    <property type="entry name" value="DprA_WH"/>
</dbReference>
<name>A0ABV1EB31_9FIRM</name>
<evidence type="ECO:0000259" key="3">
    <source>
        <dbReference type="Pfam" id="PF02481"/>
    </source>
</evidence>
<dbReference type="Pfam" id="PF02481">
    <property type="entry name" value="DNA_processg_A"/>
    <property type="match status" value="1"/>
</dbReference>
<evidence type="ECO:0000259" key="4">
    <source>
        <dbReference type="Pfam" id="PF17782"/>
    </source>
</evidence>
<evidence type="ECO:0000313" key="6">
    <source>
        <dbReference type="Proteomes" id="UP001464378"/>
    </source>
</evidence>
<dbReference type="PANTHER" id="PTHR43022">
    <property type="entry name" value="PROTEIN SMF"/>
    <property type="match status" value="1"/>
</dbReference>
<feature type="domain" description="DprA winged helix" evidence="4">
    <location>
        <begin position="349"/>
        <end position="398"/>
    </location>
</feature>
<dbReference type="EMBL" id="JBBMFK010000026">
    <property type="protein sequence ID" value="MEQ2444496.1"/>
    <property type="molecule type" value="Genomic_DNA"/>
</dbReference>
<comment type="similarity">
    <text evidence="1">Belongs to the DprA/Smf family.</text>
</comment>
<reference evidence="5 6" key="1">
    <citation type="submission" date="2024-03" db="EMBL/GenBank/DDBJ databases">
        <title>Human intestinal bacterial collection.</title>
        <authorList>
            <person name="Pauvert C."/>
            <person name="Hitch T.C.A."/>
            <person name="Clavel T."/>
        </authorList>
    </citation>
    <scope>NUCLEOTIDE SEQUENCE [LARGE SCALE GENOMIC DNA]</scope>
    <source>
        <strain evidence="5 6">CLA-AP-H29</strain>
    </source>
</reference>
<dbReference type="Gene3D" id="1.10.10.10">
    <property type="entry name" value="Winged helix-like DNA-binding domain superfamily/Winged helix DNA-binding domain"/>
    <property type="match status" value="1"/>
</dbReference>
<keyword evidence="6" id="KW-1185">Reference proteome</keyword>
<feature type="region of interest" description="Disordered" evidence="2">
    <location>
        <begin position="302"/>
        <end position="325"/>
    </location>
</feature>
<dbReference type="Pfam" id="PF17782">
    <property type="entry name" value="WHD_DprA"/>
    <property type="match status" value="1"/>
</dbReference>
<feature type="domain" description="Smf/DprA SLOG" evidence="3">
    <location>
        <begin position="77"/>
        <end position="286"/>
    </location>
</feature>
<dbReference type="NCBIfam" id="TIGR00732">
    <property type="entry name" value="dprA"/>
    <property type="match status" value="1"/>
</dbReference>
<dbReference type="Proteomes" id="UP001464378">
    <property type="component" value="Unassembled WGS sequence"/>
</dbReference>
<protein>
    <submittedName>
        <fullName evidence="5">DNA-processing protein DprA</fullName>
    </submittedName>
</protein>
<organism evidence="5 6">
    <name type="scientific">Pseudoflavonifractor intestinihominis</name>
    <dbReference type="NCBI Taxonomy" id="3133171"/>
    <lineage>
        <taxon>Bacteria</taxon>
        <taxon>Bacillati</taxon>
        <taxon>Bacillota</taxon>
        <taxon>Clostridia</taxon>
        <taxon>Eubacteriales</taxon>
        <taxon>Oscillospiraceae</taxon>
        <taxon>Pseudoflavonifractor</taxon>
    </lineage>
</organism>
<dbReference type="InterPro" id="IPR003488">
    <property type="entry name" value="DprA"/>
</dbReference>
<dbReference type="RefSeq" id="WP_294522082.1">
    <property type="nucleotide sequence ID" value="NZ_JBBMFK010000026.1"/>
</dbReference>
<proteinExistence type="inferred from homology"/>
<dbReference type="InterPro" id="IPR057666">
    <property type="entry name" value="DrpA_SLOG"/>
</dbReference>
<feature type="compositionally biased region" description="Basic and acidic residues" evidence="2">
    <location>
        <begin position="306"/>
        <end position="323"/>
    </location>
</feature>
<evidence type="ECO:0000256" key="2">
    <source>
        <dbReference type="SAM" id="MobiDB-lite"/>
    </source>
</evidence>
<evidence type="ECO:0000256" key="1">
    <source>
        <dbReference type="ARBA" id="ARBA00006525"/>
    </source>
</evidence>
<dbReference type="Gene3D" id="3.40.50.450">
    <property type="match status" value="1"/>
</dbReference>